<dbReference type="RefSeq" id="WP_251945321.1">
    <property type="nucleotide sequence ID" value="NZ_JAMRYM010000031.1"/>
</dbReference>
<reference evidence="2" key="1">
    <citation type="submission" date="2022-06" db="EMBL/GenBank/DDBJ databases">
        <title>Whole genome shotgun sequencing (WGS) of Rathayibacter sp. ZW T2_19, isolated from stored onions (Allium cepa).</title>
        <authorList>
            <person name="Stoll D.A."/>
            <person name="Huch M."/>
        </authorList>
    </citation>
    <scope>NUCLEOTIDE SEQUENCE</scope>
    <source>
        <strain evidence="2">ZW T2_19</strain>
    </source>
</reference>
<feature type="transmembrane region" description="Helical" evidence="1">
    <location>
        <begin position="73"/>
        <end position="96"/>
    </location>
</feature>
<gene>
    <name evidence="2" type="ORF">NB037_09155</name>
</gene>
<feature type="transmembrane region" description="Helical" evidence="1">
    <location>
        <begin position="190"/>
        <end position="214"/>
    </location>
</feature>
<keyword evidence="1" id="KW-0472">Membrane</keyword>
<dbReference type="AlphaFoldDB" id="A0A9X2ISD7"/>
<comment type="caution">
    <text evidence="2">The sequence shown here is derived from an EMBL/GenBank/DDBJ whole genome shotgun (WGS) entry which is preliminary data.</text>
</comment>
<evidence type="ECO:0000313" key="3">
    <source>
        <dbReference type="Proteomes" id="UP001155240"/>
    </source>
</evidence>
<protein>
    <submittedName>
        <fullName evidence="2">Uncharacterized protein</fullName>
    </submittedName>
</protein>
<organism evidence="2 3">
    <name type="scientific">Rathayibacter rubneri</name>
    <dbReference type="NCBI Taxonomy" id="2950106"/>
    <lineage>
        <taxon>Bacteria</taxon>
        <taxon>Bacillati</taxon>
        <taxon>Actinomycetota</taxon>
        <taxon>Actinomycetes</taxon>
        <taxon>Micrococcales</taxon>
        <taxon>Microbacteriaceae</taxon>
        <taxon>Rathayibacter</taxon>
    </lineage>
</organism>
<feature type="transmembrane region" description="Helical" evidence="1">
    <location>
        <begin position="154"/>
        <end position="178"/>
    </location>
</feature>
<feature type="transmembrane region" description="Helical" evidence="1">
    <location>
        <begin position="439"/>
        <end position="459"/>
    </location>
</feature>
<sequence length="497" mass="50905">MAEPVLTIARTATRLWRRDVAAQLRIGERQVVLGVATAGVLAGCFGALLALIVSGQLQPGLPEALHVLVLRNAYSSTVVSTAIIVSVLCMTAPPHTALQTLLDLLPVGRASARIGQLMPLLAIGLLFAAALSGTSIAVTAAVLDDPLRTLWSAVLQLVVLVAIELLAVGLFTLVDSALGRATFLPHPHRVALAGSAVITGSLLVSVGDIVAMPVTEEADGALEPASLLMPRAAAALVLDPGDLVSWGVLLAWLVGSGLILRIAGSLAIRRPRRASTRLLVGLRPAQGVPRSAVWLEVLTAARAPQTVIAVILLVPLVGVAARFSASPLLSGVSDALATTLPALPLLLGVYAVGRTLPIHWTGAQISARSSWWILPKMLGTLLVGSVLAVPVVLVEGALGLVHVQDLVVIAGCCALAASAALLGGALLPYSEEQSVSTAVAGAAVTLLTVGGTLLAGWVGEALGRWAVLVTSLSIAVVFGVLYAAVSLRLSTRHAARD</sequence>
<keyword evidence="1" id="KW-1133">Transmembrane helix</keyword>
<dbReference type="Proteomes" id="UP001155240">
    <property type="component" value="Unassembled WGS sequence"/>
</dbReference>
<feature type="transmembrane region" description="Helical" evidence="1">
    <location>
        <begin position="306"/>
        <end position="323"/>
    </location>
</feature>
<feature type="transmembrane region" description="Helical" evidence="1">
    <location>
        <begin position="335"/>
        <end position="353"/>
    </location>
</feature>
<evidence type="ECO:0000313" key="2">
    <source>
        <dbReference type="EMBL" id="MCM6762581.1"/>
    </source>
</evidence>
<dbReference type="EMBL" id="JAMRYM010000031">
    <property type="protein sequence ID" value="MCM6762581.1"/>
    <property type="molecule type" value="Genomic_DNA"/>
</dbReference>
<feature type="transmembrane region" description="Helical" evidence="1">
    <location>
        <begin position="246"/>
        <end position="268"/>
    </location>
</feature>
<feature type="transmembrane region" description="Helical" evidence="1">
    <location>
        <begin position="373"/>
        <end position="394"/>
    </location>
</feature>
<accession>A0A9X2ISD7</accession>
<keyword evidence="3" id="KW-1185">Reference proteome</keyword>
<feature type="transmembrane region" description="Helical" evidence="1">
    <location>
        <begin position="31"/>
        <end position="53"/>
    </location>
</feature>
<feature type="transmembrane region" description="Helical" evidence="1">
    <location>
        <begin position="465"/>
        <end position="487"/>
    </location>
</feature>
<feature type="transmembrane region" description="Helical" evidence="1">
    <location>
        <begin position="117"/>
        <end position="142"/>
    </location>
</feature>
<evidence type="ECO:0000256" key="1">
    <source>
        <dbReference type="SAM" id="Phobius"/>
    </source>
</evidence>
<proteinExistence type="predicted"/>
<feature type="transmembrane region" description="Helical" evidence="1">
    <location>
        <begin position="406"/>
        <end position="427"/>
    </location>
</feature>
<name>A0A9X2ISD7_9MICO</name>
<keyword evidence="1" id="KW-0812">Transmembrane</keyword>